<reference evidence="1" key="1">
    <citation type="submission" date="2014-11" db="EMBL/GenBank/DDBJ databases">
        <authorList>
            <person name="Amaro Gonzalez C."/>
        </authorList>
    </citation>
    <scope>NUCLEOTIDE SEQUENCE</scope>
</reference>
<proteinExistence type="predicted"/>
<reference evidence="1" key="2">
    <citation type="journal article" date="2015" name="Fish Shellfish Immunol.">
        <title>Early steps in the European eel (Anguilla anguilla)-Vibrio vulnificus interaction in the gills: Role of the RtxA13 toxin.</title>
        <authorList>
            <person name="Callol A."/>
            <person name="Pajuelo D."/>
            <person name="Ebbesson L."/>
            <person name="Teles M."/>
            <person name="MacKenzie S."/>
            <person name="Amaro C."/>
        </authorList>
    </citation>
    <scope>NUCLEOTIDE SEQUENCE</scope>
</reference>
<protein>
    <submittedName>
        <fullName evidence="1">Uncharacterized protein</fullName>
    </submittedName>
</protein>
<name>A0A0E9RZF6_ANGAN</name>
<dbReference type="AlphaFoldDB" id="A0A0E9RZF6"/>
<accession>A0A0E9RZF6</accession>
<organism evidence="1">
    <name type="scientific">Anguilla anguilla</name>
    <name type="common">European freshwater eel</name>
    <name type="synonym">Muraena anguilla</name>
    <dbReference type="NCBI Taxonomy" id="7936"/>
    <lineage>
        <taxon>Eukaryota</taxon>
        <taxon>Metazoa</taxon>
        <taxon>Chordata</taxon>
        <taxon>Craniata</taxon>
        <taxon>Vertebrata</taxon>
        <taxon>Euteleostomi</taxon>
        <taxon>Actinopterygii</taxon>
        <taxon>Neopterygii</taxon>
        <taxon>Teleostei</taxon>
        <taxon>Anguilliformes</taxon>
        <taxon>Anguillidae</taxon>
        <taxon>Anguilla</taxon>
    </lineage>
</organism>
<evidence type="ECO:0000313" key="1">
    <source>
        <dbReference type="EMBL" id="JAH34272.1"/>
    </source>
</evidence>
<sequence>MIFLPCKVFKTYNSKNSRILYFHFCIYNEILHMQMTVMLV</sequence>
<dbReference type="EMBL" id="GBXM01074305">
    <property type="protein sequence ID" value="JAH34272.1"/>
    <property type="molecule type" value="Transcribed_RNA"/>
</dbReference>